<reference evidence="2 3" key="1">
    <citation type="submission" date="2018-04" db="EMBL/GenBank/DDBJ databases">
        <title>Massilia violaceinigra sp. nov., a novel purple-pigmented bacterium isolated from Tianshan glacier, Xinjiang, China.</title>
        <authorList>
            <person name="Wang H."/>
        </authorList>
    </citation>
    <scope>NUCLEOTIDE SEQUENCE [LARGE SCALE GENOMIC DNA]</scope>
    <source>
        <strain evidence="2 3">B448-2</strain>
    </source>
</reference>
<dbReference type="AlphaFoldDB" id="A0A2U2HMJ5"/>
<gene>
    <name evidence="2" type="ORF">C7C56_010340</name>
</gene>
<dbReference type="RefSeq" id="WP_106757341.1">
    <property type="nucleotide sequence ID" value="NZ_PXWF02000155.1"/>
</dbReference>
<comment type="caution">
    <text evidence="2">The sequence shown here is derived from an EMBL/GenBank/DDBJ whole genome shotgun (WGS) entry which is preliminary data.</text>
</comment>
<evidence type="ECO:0000313" key="3">
    <source>
        <dbReference type="Proteomes" id="UP000241421"/>
    </source>
</evidence>
<dbReference type="EMBL" id="PXWF02000155">
    <property type="protein sequence ID" value="PWF48699.1"/>
    <property type="molecule type" value="Genomic_DNA"/>
</dbReference>
<proteinExistence type="predicted"/>
<accession>A0A2U2HMJ5</accession>
<protein>
    <submittedName>
        <fullName evidence="2">Uncharacterized protein</fullName>
    </submittedName>
</protein>
<keyword evidence="3" id="KW-1185">Reference proteome</keyword>
<feature type="signal peptide" evidence="1">
    <location>
        <begin position="1"/>
        <end position="27"/>
    </location>
</feature>
<evidence type="ECO:0000313" key="2">
    <source>
        <dbReference type="EMBL" id="PWF48699.1"/>
    </source>
</evidence>
<dbReference type="Proteomes" id="UP000241421">
    <property type="component" value="Unassembled WGS sequence"/>
</dbReference>
<keyword evidence="1" id="KW-0732">Signal</keyword>
<feature type="chain" id="PRO_5015651109" evidence="1">
    <location>
        <begin position="28"/>
        <end position="267"/>
    </location>
</feature>
<sequence>MSIIHNCKRTALLLCLGAGTQAVPATAAPHMRASAPSPPFLRTLQSCLHQAIQNQRLAGMMVVVGRFTSEATGGQYIRGYPQPYFETHAAAVLAELGLMPIKLEQNESAADFKVKHRPNLVVSGTLVGFDPLTSRETASSDGGVGFGGGRGLASLGGGASHSRAKGQVTATVNIESPVQRLAPSNGPAAAPEPLYAITATATASAEFQMDQNNSQGSGSVAFGIGGGFAKERISVADVQSTSLSAVRLTILLAVASALKLSTPSCSN</sequence>
<evidence type="ECO:0000256" key="1">
    <source>
        <dbReference type="SAM" id="SignalP"/>
    </source>
</evidence>
<name>A0A2U2HMJ5_9BURK</name>
<organism evidence="2 3">
    <name type="scientific">Massilia glaciei</name>
    <dbReference type="NCBI Taxonomy" id="1524097"/>
    <lineage>
        <taxon>Bacteria</taxon>
        <taxon>Pseudomonadati</taxon>
        <taxon>Pseudomonadota</taxon>
        <taxon>Betaproteobacteria</taxon>
        <taxon>Burkholderiales</taxon>
        <taxon>Oxalobacteraceae</taxon>
        <taxon>Telluria group</taxon>
        <taxon>Massilia</taxon>
    </lineage>
</organism>